<evidence type="ECO:0000256" key="2">
    <source>
        <dbReference type="ARBA" id="ARBA00009347"/>
    </source>
</evidence>
<evidence type="ECO:0000259" key="8">
    <source>
        <dbReference type="Pfam" id="PF02771"/>
    </source>
</evidence>
<dbReference type="InterPro" id="IPR013786">
    <property type="entry name" value="AcylCoA_DH/ox_N"/>
</dbReference>
<dbReference type="EMBL" id="JAME01000001">
    <property type="protein sequence ID" value="ETX30849.1"/>
    <property type="molecule type" value="Genomic_DNA"/>
</dbReference>
<evidence type="ECO:0000256" key="3">
    <source>
        <dbReference type="ARBA" id="ARBA00022630"/>
    </source>
</evidence>
<dbReference type="eggNOG" id="COG1960">
    <property type="taxonomic scope" value="Bacteria"/>
</dbReference>
<sequence>MDFELTQEQRLFRDSVSGWAERTLAGGALERARAPSFPFDVAREAAKMGLLGITIPEADGGQGGTLMDAVIAIEAVALVCPKSADVIQAGNFGPIRTFAEYATPDQKARYLSGLLAGETVIGLGMTEAEAGSAVTDLRTTARPAPDGQGWLLKGGKVFTSHSAEANVFLVYCRFGEGVGQIGSVIVERGMQGFSLGTPASYMNGETWCPLFFDDVFIPEENLLLGPGGFKKQITGFNAERIGNSARALAVGRHAFNTARDYAAQRRQFGRTLSDFQGLQWKFADIHAQMEAAQLLLYRAAVSADHGLPDAQHTAVAKLMCNEVGFRASNEAMQVMGGMGYCQETLVEYCFRKTRGWQIAGGSLEMMRNRIAEGVFGTRFSQRGPRS</sequence>
<dbReference type="InterPro" id="IPR009100">
    <property type="entry name" value="AcylCoA_DH/oxidase_NM_dom_sf"/>
</dbReference>
<dbReference type="Gene3D" id="1.20.140.10">
    <property type="entry name" value="Butyryl-CoA Dehydrogenase, subunit A, domain 3"/>
    <property type="match status" value="1"/>
</dbReference>
<dbReference type="GO" id="GO:0033539">
    <property type="term" value="P:fatty acid beta-oxidation using acyl-CoA dehydrogenase"/>
    <property type="evidence" value="ECO:0007669"/>
    <property type="project" value="TreeGrafter"/>
</dbReference>
<comment type="similarity">
    <text evidence="2 5">Belongs to the acyl-CoA dehydrogenase family.</text>
</comment>
<dbReference type="GO" id="GO:0003995">
    <property type="term" value="F:acyl-CoA dehydrogenase activity"/>
    <property type="evidence" value="ECO:0007669"/>
    <property type="project" value="TreeGrafter"/>
</dbReference>
<dbReference type="SUPFAM" id="SSF56645">
    <property type="entry name" value="Acyl-CoA dehydrogenase NM domain-like"/>
    <property type="match status" value="1"/>
</dbReference>
<evidence type="ECO:0000313" key="10">
    <source>
        <dbReference type="Proteomes" id="UP000023430"/>
    </source>
</evidence>
<dbReference type="InterPro" id="IPR046373">
    <property type="entry name" value="Acyl-CoA_Oxase/DH_mid-dom_sf"/>
</dbReference>
<dbReference type="Gene3D" id="1.10.540.10">
    <property type="entry name" value="Acyl-CoA dehydrogenase/oxidase, N-terminal domain"/>
    <property type="match status" value="1"/>
</dbReference>
<keyword evidence="4 5" id="KW-0274">FAD</keyword>
<evidence type="ECO:0000259" key="7">
    <source>
        <dbReference type="Pfam" id="PF02770"/>
    </source>
</evidence>
<dbReference type="PANTHER" id="PTHR43884:SF12">
    <property type="entry name" value="ISOVALERYL-COA DEHYDROGENASE, MITOCHONDRIAL-RELATED"/>
    <property type="match status" value="1"/>
</dbReference>
<dbReference type="RefSeq" id="WP_043765120.1">
    <property type="nucleotide sequence ID" value="NZ_JAME01000001.1"/>
</dbReference>
<dbReference type="Gene3D" id="2.40.110.10">
    <property type="entry name" value="Butyryl-CoA Dehydrogenase, subunit A, domain 2"/>
    <property type="match status" value="1"/>
</dbReference>
<evidence type="ECO:0000313" key="9">
    <source>
        <dbReference type="EMBL" id="ETX30849.1"/>
    </source>
</evidence>
<feature type="domain" description="Acyl-CoA oxidase/dehydrogenase middle" evidence="7">
    <location>
        <begin position="123"/>
        <end position="215"/>
    </location>
</feature>
<evidence type="ECO:0000256" key="1">
    <source>
        <dbReference type="ARBA" id="ARBA00001974"/>
    </source>
</evidence>
<dbReference type="GO" id="GO:0050660">
    <property type="term" value="F:flavin adenine dinucleotide binding"/>
    <property type="evidence" value="ECO:0007669"/>
    <property type="project" value="InterPro"/>
</dbReference>
<dbReference type="Pfam" id="PF00441">
    <property type="entry name" value="Acyl-CoA_dh_1"/>
    <property type="match status" value="1"/>
</dbReference>
<comment type="caution">
    <text evidence="9">The sequence shown here is derived from an EMBL/GenBank/DDBJ whole genome shotgun (WGS) entry which is preliminary data.</text>
</comment>
<dbReference type="SUPFAM" id="SSF47203">
    <property type="entry name" value="Acyl-CoA dehydrogenase C-terminal domain-like"/>
    <property type="match status" value="1"/>
</dbReference>
<dbReference type="InterPro" id="IPR036250">
    <property type="entry name" value="AcylCo_DH-like_C"/>
</dbReference>
<dbReference type="PANTHER" id="PTHR43884">
    <property type="entry name" value="ACYL-COA DEHYDROGENASE"/>
    <property type="match status" value="1"/>
</dbReference>
<dbReference type="Pfam" id="PF02770">
    <property type="entry name" value="Acyl-CoA_dh_M"/>
    <property type="match status" value="1"/>
</dbReference>
<reference evidence="9 10" key="1">
    <citation type="submission" date="2014-01" db="EMBL/GenBank/DDBJ databases">
        <title>Roseivivax isoporae LMG 25204 Genome Sequencing.</title>
        <authorList>
            <person name="Lai Q."/>
            <person name="Li G."/>
            <person name="Shao Z."/>
        </authorList>
    </citation>
    <scope>NUCLEOTIDE SEQUENCE [LARGE SCALE GENOMIC DNA]</scope>
    <source>
        <strain evidence="9 10">LMG 25204</strain>
    </source>
</reference>
<dbReference type="OrthoDB" id="9775090at2"/>
<feature type="domain" description="Acyl-CoA dehydrogenase/oxidase C-terminal" evidence="6">
    <location>
        <begin position="228"/>
        <end position="374"/>
    </location>
</feature>
<dbReference type="STRING" id="1449351.RISW2_00280"/>
<organism evidence="9 10">
    <name type="scientific">Roseivivax isoporae LMG 25204</name>
    <dbReference type="NCBI Taxonomy" id="1449351"/>
    <lineage>
        <taxon>Bacteria</taxon>
        <taxon>Pseudomonadati</taxon>
        <taxon>Pseudomonadota</taxon>
        <taxon>Alphaproteobacteria</taxon>
        <taxon>Rhodobacterales</taxon>
        <taxon>Roseobacteraceae</taxon>
        <taxon>Roseivivax</taxon>
    </lineage>
</organism>
<protein>
    <submittedName>
        <fullName evidence="9">Acyl-CoA dehydrogenase</fullName>
    </submittedName>
</protein>
<dbReference type="Proteomes" id="UP000023430">
    <property type="component" value="Unassembled WGS sequence"/>
</dbReference>
<dbReference type="InterPro" id="IPR006091">
    <property type="entry name" value="Acyl-CoA_Oxase/DH_mid-dom"/>
</dbReference>
<keyword evidence="10" id="KW-1185">Reference proteome</keyword>
<dbReference type="InterPro" id="IPR009075">
    <property type="entry name" value="AcylCo_DH/oxidase_C"/>
</dbReference>
<dbReference type="AlphaFoldDB" id="X7FFP8"/>
<dbReference type="InterPro" id="IPR037069">
    <property type="entry name" value="AcylCoA_DH/ox_N_sf"/>
</dbReference>
<evidence type="ECO:0000259" key="6">
    <source>
        <dbReference type="Pfam" id="PF00441"/>
    </source>
</evidence>
<dbReference type="GO" id="GO:0046359">
    <property type="term" value="P:butyrate catabolic process"/>
    <property type="evidence" value="ECO:0007669"/>
    <property type="project" value="TreeGrafter"/>
</dbReference>
<dbReference type="PATRIC" id="fig|1449351.3.peg.54"/>
<keyword evidence="5" id="KW-0560">Oxidoreductase</keyword>
<keyword evidence="3 5" id="KW-0285">Flavoprotein</keyword>
<evidence type="ECO:0000256" key="5">
    <source>
        <dbReference type="RuleBase" id="RU362125"/>
    </source>
</evidence>
<gene>
    <name evidence="9" type="ORF">RISW2_00280</name>
</gene>
<comment type="cofactor">
    <cofactor evidence="1 5">
        <name>FAD</name>
        <dbReference type="ChEBI" id="CHEBI:57692"/>
    </cofactor>
</comment>
<dbReference type="Pfam" id="PF02771">
    <property type="entry name" value="Acyl-CoA_dh_N"/>
    <property type="match status" value="1"/>
</dbReference>
<accession>X7FFP8</accession>
<evidence type="ECO:0000256" key="4">
    <source>
        <dbReference type="ARBA" id="ARBA00022827"/>
    </source>
</evidence>
<feature type="domain" description="Acyl-CoA dehydrogenase/oxidase N-terminal" evidence="8">
    <location>
        <begin position="6"/>
        <end position="118"/>
    </location>
</feature>
<name>X7FFP8_9RHOB</name>
<proteinExistence type="inferred from homology"/>